<dbReference type="PROSITE" id="PS00572">
    <property type="entry name" value="GLYCOSYL_HYDROL_F1_1"/>
    <property type="match status" value="1"/>
</dbReference>
<keyword evidence="5" id="KW-0326">Glycosidase</keyword>
<feature type="chain" id="PRO_5041390115" description="Beta-glucosidase" evidence="6">
    <location>
        <begin position="22"/>
        <end position="444"/>
    </location>
</feature>
<keyword evidence="8" id="KW-1185">Reference proteome</keyword>
<evidence type="ECO:0000313" key="7">
    <source>
        <dbReference type="EMBL" id="KAH9328571.1"/>
    </source>
</evidence>
<dbReference type="EMBL" id="JAHRHJ020000001">
    <property type="protein sequence ID" value="KAH9328571.1"/>
    <property type="molecule type" value="Genomic_DNA"/>
</dbReference>
<feature type="active site" description="Nucleophile" evidence="3">
    <location>
        <position position="407"/>
    </location>
</feature>
<keyword evidence="2 5" id="KW-0378">Hydrolase</keyword>
<evidence type="ECO:0000256" key="1">
    <source>
        <dbReference type="ARBA" id="ARBA00010838"/>
    </source>
</evidence>
<sequence length="444" mass="50398">MAFQKTVCAALLISVLLNAVADDAAEFTRKAFPPNFLFGVASSAYQYEGGYNQDGKGLSNWDVFSHTPGKIDDLKNGDMATDEYHRYKEDVEIMSEMGVELYRFSIAWSRIFPQGSGEINPDGVRYYNDLINELLSKGIQPFVTLCHYDLPQALEEQYGSWLNPRIADDFEQYAAACFRLFGDRVKYWTTFNEPNVFISMGYETGYYPPNRCSPTIGNCSAGNSSTEPYIAGHNLLRAHAYAVDLYRRQYQDDQGGFIGIVISAIWYEPLRNVPEDLEAADRIHAFHNAWYLDPIVYGEYPAIMLKLVGKYLPTITEDLRHKLRGSFDFIGLNYYSSFYATDVSYYLNPPTGYIRRDSLTTLTDEKNGVPIGPQMYPRSMTSVPSGIEKMVNYIKSQYSNPPLFISENGFGDQRNDSLPLTQMLNDTFRVNCIENALKFLAKAT</sequence>
<dbReference type="PANTHER" id="PTHR10353:SF236">
    <property type="entry name" value="BETA-GLUCOSIDASE 18"/>
    <property type="match status" value="1"/>
</dbReference>
<evidence type="ECO:0000313" key="8">
    <source>
        <dbReference type="Proteomes" id="UP000824469"/>
    </source>
</evidence>
<dbReference type="FunFam" id="3.20.20.80:FF:000020">
    <property type="entry name" value="Beta-glucosidase 12"/>
    <property type="match status" value="1"/>
</dbReference>
<dbReference type="InterPro" id="IPR033132">
    <property type="entry name" value="GH_1_N_CS"/>
</dbReference>
<evidence type="ECO:0000256" key="6">
    <source>
        <dbReference type="SAM" id="SignalP"/>
    </source>
</evidence>
<proteinExistence type="inferred from homology"/>
<dbReference type="GO" id="GO:0008422">
    <property type="term" value="F:beta-glucosidase activity"/>
    <property type="evidence" value="ECO:0007669"/>
    <property type="project" value="TreeGrafter"/>
</dbReference>
<dbReference type="AlphaFoldDB" id="A0AA38GUD3"/>
<feature type="non-terminal residue" evidence="7">
    <location>
        <position position="444"/>
    </location>
</feature>
<organism evidence="7 8">
    <name type="scientific">Taxus chinensis</name>
    <name type="common">Chinese yew</name>
    <name type="synonym">Taxus wallichiana var. chinensis</name>
    <dbReference type="NCBI Taxonomy" id="29808"/>
    <lineage>
        <taxon>Eukaryota</taxon>
        <taxon>Viridiplantae</taxon>
        <taxon>Streptophyta</taxon>
        <taxon>Embryophyta</taxon>
        <taxon>Tracheophyta</taxon>
        <taxon>Spermatophyta</taxon>
        <taxon>Pinopsida</taxon>
        <taxon>Pinidae</taxon>
        <taxon>Conifers II</taxon>
        <taxon>Cupressales</taxon>
        <taxon>Taxaceae</taxon>
        <taxon>Taxus</taxon>
    </lineage>
</organism>
<keyword evidence="6" id="KW-0732">Signal</keyword>
<name>A0AA38GUD3_TAXCH</name>
<dbReference type="OMA" id="NKSANIW"/>
<dbReference type="GO" id="GO:0005975">
    <property type="term" value="P:carbohydrate metabolic process"/>
    <property type="evidence" value="ECO:0007669"/>
    <property type="project" value="InterPro"/>
</dbReference>
<dbReference type="Gene3D" id="3.20.20.80">
    <property type="entry name" value="Glycosidases"/>
    <property type="match status" value="1"/>
</dbReference>
<evidence type="ECO:0000256" key="3">
    <source>
        <dbReference type="PROSITE-ProRule" id="PRU10055"/>
    </source>
</evidence>
<evidence type="ECO:0008006" key="9">
    <source>
        <dbReference type="Google" id="ProtNLM"/>
    </source>
</evidence>
<dbReference type="InterPro" id="IPR018120">
    <property type="entry name" value="Glyco_hydro_1_AS"/>
</dbReference>
<dbReference type="PANTHER" id="PTHR10353">
    <property type="entry name" value="GLYCOSYL HYDROLASE"/>
    <property type="match status" value="1"/>
</dbReference>
<protein>
    <recommendedName>
        <fullName evidence="9">Beta-glucosidase</fullName>
    </recommendedName>
</protein>
<dbReference type="InterPro" id="IPR017853">
    <property type="entry name" value="GH"/>
</dbReference>
<evidence type="ECO:0000256" key="5">
    <source>
        <dbReference type="RuleBase" id="RU004468"/>
    </source>
</evidence>
<dbReference type="PROSITE" id="PS00653">
    <property type="entry name" value="GLYCOSYL_HYDROL_F1_2"/>
    <property type="match status" value="1"/>
</dbReference>
<dbReference type="InterPro" id="IPR001360">
    <property type="entry name" value="Glyco_hydro_1"/>
</dbReference>
<accession>A0AA38GUD3</accession>
<feature type="signal peptide" evidence="6">
    <location>
        <begin position="1"/>
        <end position="21"/>
    </location>
</feature>
<gene>
    <name evidence="7" type="ORF">KI387_000679</name>
</gene>
<comment type="similarity">
    <text evidence="1 4">Belongs to the glycosyl hydrolase 1 family.</text>
</comment>
<evidence type="ECO:0000256" key="2">
    <source>
        <dbReference type="ARBA" id="ARBA00022801"/>
    </source>
</evidence>
<dbReference type="Pfam" id="PF00232">
    <property type="entry name" value="Glyco_hydro_1"/>
    <property type="match status" value="1"/>
</dbReference>
<comment type="caution">
    <text evidence="7">The sequence shown here is derived from an EMBL/GenBank/DDBJ whole genome shotgun (WGS) entry which is preliminary data.</text>
</comment>
<evidence type="ECO:0000256" key="4">
    <source>
        <dbReference type="RuleBase" id="RU003690"/>
    </source>
</evidence>
<dbReference type="SUPFAM" id="SSF51445">
    <property type="entry name" value="(Trans)glycosidases"/>
    <property type="match status" value="1"/>
</dbReference>
<reference evidence="7 8" key="1">
    <citation type="journal article" date="2021" name="Nat. Plants">
        <title>The Taxus genome provides insights into paclitaxel biosynthesis.</title>
        <authorList>
            <person name="Xiong X."/>
            <person name="Gou J."/>
            <person name="Liao Q."/>
            <person name="Li Y."/>
            <person name="Zhou Q."/>
            <person name="Bi G."/>
            <person name="Li C."/>
            <person name="Du R."/>
            <person name="Wang X."/>
            <person name="Sun T."/>
            <person name="Guo L."/>
            <person name="Liang H."/>
            <person name="Lu P."/>
            <person name="Wu Y."/>
            <person name="Zhang Z."/>
            <person name="Ro D.K."/>
            <person name="Shang Y."/>
            <person name="Huang S."/>
            <person name="Yan J."/>
        </authorList>
    </citation>
    <scope>NUCLEOTIDE SEQUENCE [LARGE SCALE GENOMIC DNA]</scope>
    <source>
        <strain evidence="7">Ta-2019</strain>
    </source>
</reference>
<dbReference type="Proteomes" id="UP000824469">
    <property type="component" value="Unassembled WGS sequence"/>
</dbReference>